<dbReference type="RefSeq" id="WP_368376936.1">
    <property type="nucleotide sequence ID" value="NZ_JBFRYB010000001.1"/>
</dbReference>
<comment type="caution">
    <text evidence="2">The sequence shown here is derived from an EMBL/GenBank/DDBJ whole genome shotgun (WGS) entry which is preliminary data.</text>
</comment>
<proteinExistence type="predicted"/>
<evidence type="ECO:0000313" key="2">
    <source>
        <dbReference type="EMBL" id="MEX1666873.1"/>
    </source>
</evidence>
<dbReference type="Proteomes" id="UP001557484">
    <property type="component" value="Unassembled WGS sequence"/>
</dbReference>
<feature type="signal peptide" evidence="1">
    <location>
        <begin position="1"/>
        <end position="19"/>
    </location>
</feature>
<keyword evidence="1" id="KW-0732">Signal</keyword>
<dbReference type="EMBL" id="JBFRYB010000001">
    <property type="protein sequence ID" value="MEX1666873.1"/>
    <property type="molecule type" value="Genomic_DNA"/>
</dbReference>
<evidence type="ECO:0000256" key="1">
    <source>
        <dbReference type="SAM" id="SignalP"/>
    </source>
</evidence>
<name>A0ABV3TZ74_9GAMM</name>
<gene>
    <name evidence="2" type="ORF">AB4875_15365</name>
</gene>
<sequence>MRDALLVIALMFITSTAVANDDSHTITKDVVMGMTVHGDAAAAVGLYLMPWSNEQASDIDRPPRLLSENFEAVDPVKFKLKSEWHQARRDYKIWRLQRNNW</sequence>
<reference evidence="2 3" key="1">
    <citation type="journal article" date="2011" name="Int. J. Syst. Evol. Microbiol.">
        <title>Zhongshania antarctica gen. nov., sp. nov. and Zhongshania guokunii sp. nov., gammaproteobacteria respectively isolated from coastal attached (fast) ice and surface seawater of the Antarctic.</title>
        <authorList>
            <person name="Li H.J."/>
            <person name="Zhang X.Y."/>
            <person name="Chen C.X."/>
            <person name="Zhang Y.J."/>
            <person name="Gao Z.M."/>
            <person name="Yu Y."/>
            <person name="Chen X.L."/>
            <person name="Chen B."/>
            <person name="Zhang Y.Z."/>
        </authorList>
    </citation>
    <scope>NUCLEOTIDE SEQUENCE [LARGE SCALE GENOMIC DNA]</scope>
    <source>
        <strain evidence="2 3">R06B22</strain>
    </source>
</reference>
<keyword evidence="3" id="KW-1185">Reference proteome</keyword>
<feature type="chain" id="PRO_5047537397" evidence="1">
    <location>
        <begin position="20"/>
        <end position="101"/>
    </location>
</feature>
<accession>A0ABV3TZ74</accession>
<evidence type="ECO:0000313" key="3">
    <source>
        <dbReference type="Proteomes" id="UP001557484"/>
    </source>
</evidence>
<protein>
    <submittedName>
        <fullName evidence="2">Uncharacterized protein</fullName>
    </submittedName>
</protein>
<organism evidence="2 3">
    <name type="scientific">Zhongshania arctica</name>
    <dbReference type="NCBI Taxonomy" id="3238302"/>
    <lineage>
        <taxon>Bacteria</taxon>
        <taxon>Pseudomonadati</taxon>
        <taxon>Pseudomonadota</taxon>
        <taxon>Gammaproteobacteria</taxon>
        <taxon>Cellvibrionales</taxon>
        <taxon>Spongiibacteraceae</taxon>
        <taxon>Zhongshania</taxon>
    </lineage>
</organism>